<evidence type="ECO:0000313" key="1">
    <source>
        <dbReference type="EMBL" id="KLO12129.1"/>
    </source>
</evidence>
<gene>
    <name evidence="1" type="ORF">SCHPADRAFT_435288</name>
</gene>
<organism evidence="1 2">
    <name type="scientific">Schizopora paradoxa</name>
    <dbReference type="NCBI Taxonomy" id="27342"/>
    <lineage>
        <taxon>Eukaryota</taxon>
        <taxon>Fungi</taxon>
        <taxon>Dikarya</taxon>
        <taxon>Basidiomycota</taxon>
        <taxon>Agaricomycotina</taxon>
        <taxon>Agaricomycetes</taxon>
        <taxon>Hymenochaetales</taxon>
        <taxon>Schizoporaceae</taxon>
        <taxon>Schizopora</taxon>
    </lineage>
</organism>
<accession>A0A0H2RJT4</accession>
<keyword evidence="2" id="KW-1185">Reference proteome</keyword>
<dbReference type="EMBL" id="KQ085984">
    <property type="protein sequence ID" value="KLO12129.1"/>
    <property type="molecule type" value="Genomic_DNA"/>
</dbReference>
<protein>
    <submittedName>
        <fullName evidence="1">Uncharacterized protein</fullName>
    </submittedName>
</protein>
<proteinExistence type="predicted"/>
<dbReference type="AlphaFoldDB" id="A0A0H2RJT4"/>
<sequence length="170" mass="19827">MIFKTIFEINSKLHIVNHAPFVARQYENKWFLLIEGGTSFSRRNYSSFSVNYPMNVMQLRNRKSEIFRRRMKMDDSIPCTAASLFTWSSTPILRDVKTVCQSTEDFEIRCVNRYSDEACCNTINQGKNAMVQIFIHASMQTKTTIMISVTSSEAAKRNERLVHPNFLRHL</sequence>
<dbReference type="InParanoid" id="A0A0H2RJT4"/>
<dbReference type="Proteomes" id="UP000053477">
    <property type="component" value="Unassembled WGS sequence"/>
</dbReference>
<reference evidence="1 2" key="1">
    <citation type="submission" date="2015-04" db="EMBL/GenBank/DDBJ databases">
        <title>Complete genome sequence of Schizopora paradoxa KUC8140, a cosmopolitan wood degrader in East Asia.</title>
        <authorList>
            <consortium name="DOE Joint Genome Institute"/>
            <person name="Min B."/>
            <person name="Park H."/>
            <person name="Jang Y."/>
            <person name="Kim J.-J."/>
            <person name="Kim K.H."/>
            <person name="Pangilinan J."/>
            <person name="Lipzen A."/>
            <person name="Riley R."/>
            <person name="Grigoriev I.V."/>
            <person name="Spatafora J.W."/>
            <person name="Choi I.-G."/>
        </authorList>
    </citation>
    <scope>NUCLEOTIDE SEQUENCE [LARGE SCALE GENOMIC DNA]</scope>
    <source>
        <strain evidence="1 2">KUC8140</strain>
    </source>
</reference>
<name>A0A0H2RJT4_9AGAM</name>
<evidence type="ECO:0000313" key="2">
    <source>
        <dbReference type="Proteomes" id="UP000053477"/>
    </source>
</evidence>